<proteinExistence type="inferred from homology"/>
<evidence type="ECO:0000256" key="4">
    <source>
        <dbReference type="ARBA" id="ARBA00022692"/>
    </source>
</evidence>
<evidence type="ECO:0000256" key="3">
    <source>
        <dbReference type="ARBA" id="ARBA00022448"/>
    </source>
</evidence>
<dbReference type="EMBL" id="DS113999">
    <property type="protein sequence ID" value="EAX91966.1"/>
    <property type="molecule type" value="Genomic_DNA"/>
</dbReference>
<evidence type="ECO:0000259" key="9">
    <source>
        <dbReference type="Pfam" id="PF01490"/>
    </source>
</evidence>
<dbReference type="VEuPathDB" id="TrichDB:TVAGG3_0768790"/>
<evidence type="ECO:0000256" key="6">
    <source>
        <dbReference type="ARBA" id="ARBA00022989"/>
    </source>
</evidence>
<keyword evidence="4 8" id="KW-0812">Transmembrane</keyword>
<reference evidence="10" key="2">
    <citation type="journal article" date="2007" name="Science">
        <title>Draft genome sequence of the sexually transmitted pathogen Trichomonas vaginalis.</title>
        <authorList>
            <person name="Carlton J.M."/>
            <person name="Hirt R.P."/>
            <person name="Silva J.C."/>
            <person name="Delcher A.L."/>
            <person name="Schatz M."/>
            <person name="Zhao Q."/>
            <person name="Wortman J.R."/>
            <person name="Bidwell S.L."/>
            <person name="Alsmark U.C.M."/>
            <person name="Besteiro S."/>
            <person name="Sicheritz-Ponten T."/>
            <person name="Noel C.J."/>
            <person name="Dacks J.B."/>
            <person name="Foster P.G."/>
            <person name="Simillion C."/>
            <person name="Van de Peer Y."/>
            <person name="Miranda-Saavedra D."/>
            <person name="Barton G.J."/>
            <person name="Westrop G.D."/>
            <person name="Mueller S."/>
            <person name="Dessi D."/>
            <person name="Fiori P.L."/>
            <person name="Ren Q."/>
            <person name="Paulsen I."/>
            <person name="Zhang H."/>
            <person name="Bastida-Corcuera F.D."/>
            <person name="Simoes-Barbosa A."/>
            <person name="Brown M.T."/>
            <person name="Hayes R.D."/>
            <person name="Mukherjee M."/>
            <person name="Okumura C.Y."/>
            <person name="Schneider R."/>
            <person name="Smith A.J."/>
            <person name="Vanacova S."/>
            <person name="Villalvazo M."/>
            <person name="Haas B.J."/>
            <person name="Pertea M."/>
            <person name="Feldblyum T.V."/>
            <person name="Utterback T.R."/>
            <person name="Shu C.L."/>
            <person name="Osoegawa K."/>
            <person name="de Jong P.J."/>
            <person name="Hrdy I."/>
            <person name="Horvathova L."/>
            <person name="Zubacova Z."/>
            <person name="Dolezal P."/>
            <person name="Malik S.B."/>
            <person name="Logsdon J.M. Jr."/>
            <person name="Henze K."/>
            <person name="Gupta A."/>
            <person name="Wang C.C."/>
            <person name="Dunne R.L."/>
            <person name="Upcroft J.A."/>
            <person name="Upcroft P."/>
            <person name="White O."/>
            <person name="Salzberg S.L."/>
            <person name="Tang P."/>
            <person name="Chiu C.-H."/>
            <person name="Lee Y.-S."/>
            <person name="Embley T.M."/>
            <person name="Coombs G.H."/>
            <person name="Mottram J.C."/>
            <person name="Tachezy J."/>
            <person name="Fraser-Liggett C.M."/>
            <person name="Johnson P.J."/>
        </authorList>
    </citation>
    <scope>NUCLEOTIDE SEQUENCE [LARGE SCALE GENOMIC DNA]</scope>
    <source>
        <strain evidence="10">G3</strain>
    </source>
</reference>
<organism evidence="10 11">
    <name type="scientific">Trichomonas vaginalis (strain ATCC PRA-98 / G3)</name>
    <dbReference type="NCBI Taxonomy" id="412133"/>
    <lineage>
        <taxon>Eukaryota</taxon>
        <taxon>Metamonada</taxon>
        <taxon>Parabasalia</taxon>
        <taxon>Trichomonadida</taxon>
        <taxon>Trichomonadidae</taxon>
        <taxon>Trichomonas</taxon>
    </lineage>
</organism>
<evidence type="ECO:0000313" key="11">
    <source>
        <dbReference type="Proteomes" id="UP000001542"/>
    </source>
</evidence>
<protein>
    <submittedName>
        <fullName evidence="10">Transmembrane amino acid transporter protein</fullName>
    </submittedName>
</protein>
<feature type="transmembrane region" description="Helical" evidence="8">
    <location>
        <begin position="154"/>
        <end position="171"/>
    </location>
</feature>
<name>A2FT01_TRIV3</name>
<dbReference type="eggNOG" id="KOG1305">
    <property type="taxonomic scope" value="Eukaryota"/>
</dbReference>
<feature type="transmembrane region" description="Helical" evidence="8">
    <location>
        <begin position="69"/>
        <end position="89"/>
    </location>
</feature>
<dbReference type="VEuPathDB" id="TrichDB:TVAG_387440"/>
<feature type="transmembrane region" description="Helical" evidence="8">
    <location>
        <begin position="258"/>
        <end position="279"/>
    </location>
</feature>
<dbReference type="InParanoid" id="A2FT01"/>
<feature type="transmembrane region" description="Helical" evidence="8">
    <location>
        <begin position="395"/>
        <end position="420"/>
    </location>
</feature>
<comment type="subcellular location">
    <subcellularLocation>
        <location evidence="1">Membrane</location>
        <topology evidence="1">Multi-pass membrane protein</topology>
    </subcellularLocation>
</comment>
<evidence type="ECO:0000256" key="1">
    <source>
        <dbReference type="ARBA" id="ARBA00004141"/>
    </source>
</evidence>
<evidence type="ECO:0000313" key="10">
    <source>
        <dbReference type="EMBL" id="EAX91966.1"/>
    </source>
</evidence>
<dbReference type="STRING" id="5722.A2FT01"/>
<dbReference type="PANTHER" id="PTHR22950:SF458">
    <property type="entry name" value="SODIUM-COUPLED NEUTRAL AMINO ACID TRANSPORTER 11-RELATED"/>
    <property type="match status" value="1"/>
</dbReference>
<dbReference type="PANTHER" id="PTHR22950">
    <property type="entry name" value="AMINO ACID TRANSPORTER"/>
    <property type="match status" value="1"/>
</dbReference>
<dbReference type="OMA" id="WFITERS"/>
<feature type="transmembrane region" description="Helical" evidence="8">
    <location>
        <begin position="180"/>
        <end position="200"/>
    </location>
</feature>
<sequence>MIGLDSEPLVQSLSSSINPDNYLDEKIYQEETPSDSRILDSVQILCNTAIGSGTLMVPYCYTSGVGSSLLMSLLFAFIGFATLSFFCLASHFTKTYDYNGLFTTTFGKGYVWIVQTMIFLVQFGSCIIYCHWIGRLVPKTINHDDDPGILGNHVFWILIFAAVFVFPLVCLKSIKYLQNLAYLSSACIILLIIHAGYWFIYGQVKHTVDISEKIVWFKFSPVLITCMSVYSMGFNCHMNLYPTLEHQKEATFRKGVKIAFFTDLVVYIVYNVFGIFTYLYLFDNLKNGSALEAYTQTNILTNITVGGIVFVMILSVPIVIWAARISINDMFWGNQPTTMRWILMAFFLTAGSAGFAASSDNVIFFFDIVGGLFTPALIFLLPCLFYLLNQHDEPFWRIFVACCICIFTVIVTIACTYQAILEVVNAFKNK</sequence>
<gene>
    <name evidence="10" type="ORF">TVAG_387440</name>
</gene>
<dbReference type="GO" id="GO:0016020">
    <property type="term" value="C:membrane"/>
    <property type="evidence" value="ECO:0000318"/>
    <property type="project" value="GO_Central"/>
</dbReference>
<feature type="transmembrane region" description="Helical" evidence="8">
    <location>
        <begin position="363"/>
        <end position="388"/>
    </location>
</feature>
<feature type="domain" description="Amino acid transporter transmembrane" evidence="9">
    <location>
        <begin position="38"/>
        <end position="420"/>
    </location>
</feature>
<evidence type="ECO:0000256" key="7">
    <source>
        <dbReference type="ARBA" id="ARBA00023136"/>
    </source>
</evidence>
<evidence type="ECO:0000256" key="5">
    <source>
        <dbReference type="ARBA" id="ARBA00022970"/>
    </source>
</evidence>
<dbReference type="OrthoDB" id="513400at2759"/>
<dbReference type="Proteomes" id="UP000001542">
    <property type="component" value="Unassembled WGS sequence"/>
</dbReference>
<dbReference type="AlphaFoldDB" id="A2FT01"/>
<evidence type="ECO:0000256" key="8">
    <source>
        <dbReference type="SAM" id="Phobius"/>
    </source>
</evidence>
<evidence type="ECO:0000256" key="2">
    <source>
        <dbReference type="ARBA" id="ARBA00008066"/>
    </source>
</evidence>
<comment type="similarity">
    <text evidence="2">Belongs to the amino acid/polyamine transporter 2 family.</text>
</comment>
<keyword evidence="6 8" id="KW-1133">Transmembrane helix</keyword>
<keyword evidence="5" id="KW-0029">Amino-acid transport</keyword>
<feature type="transmembrane region" description="Helical" evidence="8">
    <location>
        <begin position="215"/>
        <end position="237"/>
    </location>
</feature>
<feature type="transmembrane region" description="Helical" evidence="8">
    <location>
        <begin position="110"/>
        <end position="134"/>
    </location>
</feature>
<dbReference type="RefSeq" id="XP_001304896.1">
    <property type="nucleotide sequence ID" value="XM_001304895.1"/>
</dbReference>
<dbReference type="GO" id="GO:0015179">
    <property type="term" value="F:L-amino acid transmembrane transporter activity"/>
    <property type="evidence" value="ECO:0000318"/>
    <property type="project" value="GO_Central"/>
</dbReference>
<dbReference type="KEGG" id="tva:4749670"/>
<dbReference type="GO" id="GO:0003333">
    <property type="term" value="P:amino acid transmembrane transport"/>
    <property type="evidence" value="ECO:0000318"/>
    <property type="project" value="GO_Central"/>
</dbReference>
<feature type="transmembrane region" description="Helical" evidence="8">
    <location>
        <begin position="341"/>
        <end position="357"/>
    </location>
</feature>
<dbReference type="SMR" id="A2FT01"/>
<dbReference type="Pfam" id="PF01490">
    <property type="entry name" value="Aa_trans"/>
    <property type="match status" value="1"/>
</dbReference>
<keyword evidence="7 8" id="KW-0472">Membrane</keyword>
<reference evidence="10" key="1">
    <citation type="submission" date="2006-10" db="EMBL/GenBank/DDBJ databases">
        <authorList>
            <person name="Amadeo P."/>
            <person name="Zhao Q."/>
            <person name="Wortman J."/>
            <person name="Fraser-Liggett C."/>
            <person name="Carlton J."/>
        </authorList>
    </citation>
    <scope>NUCLEOTIDE SEQUENCE</scope>
    <source>
        <strain evidence="10">G3</strain>
    </source>
</reference>
<accession>A2FT01</accession>
<keyword evidence="3" id="KW-0813">Transport</keyword>
<keyword evidence="11" id="KW-1185">Reference proteome</keyword>
<feature type="transmembrane region" description="Helical" evidence="8">
    <location>
        <begin position="299"/>
        <end position="321"/>
    </location>
</feature>
<dbReference type="InterPro" id="IPR013057">
    <property type="entry name" value="AA_transpt_TM"/>
</dbReference>